<dbReference type="SMART" id="SM00271">
    <property type="entry name" value="DnaJ"/>
    <property type="match status" value="1"/>
</dbReference>
<dbReference type="PANTHER" id="PTHR44665:SF1">
    <property type="entry name" value="DNAJ HOMOLOG SUBFAMILY C MEMBER 14"/>
    <property type="match status" value="1"/>
</dbReference>
<evidence type="ECO:0008006" key="5">
    <source>
        <dbReference type="Google" id="ProtNLM"/>
    </source>
</evidence>
<dbReference type="InterPro" id="IPR052317">
    <property type="entry name" value="Viral_replicn-host_int_reg"/>
</dbReference>
<dbReference type="PROSITE" id="PS50020">
    <property type="entry name" value="WW_DOMAIN_2"/>
    <property type="match status" value="1"/>
</dbReference>
<feature type="compositionally biased region" description="Low complexity" evidence="1">
    <location>
        <begin position="21"/>
        <end position="33"/>
    </location>
</feature>
<feature type="domain" description="WW" evidence="2">
    <location>
        <begin position="180"/>
        <end position="220"/>
    </location>
</feature>
<dbReference type="SUPFAM" id="SSF46565">
    <property type="entry name" value="Chaperone J-domain"/>
    <property type="match status" value="1"/>
</dbReference>
<name>A0A7S3BNL4_9VIRI</name>
<dbReference type="InterPro" id="IPR001623">
    <property type="entry name" value="DnaJ_domain"/>
</dbReference>
<sequence length="399" mass="43689">MATGPPPASTRRQKLSSAVRPQQQQGGEGLEPPALQPTLASHALDESLDRADRAFEIAVSQLKLQLSKGSEEEVVNKHVSSRDNKGGSSHQAPRTSDESWAAREHGARNATRARTVKPPPPAPHTANEDEFSNIKEWQAPTATQRHLPAAAQLIDFAQQLGIDGMADAELLWIAEDAWLEPMPDGWEELETHDKSNCDQEGEVFYHRVADGHVQWTHPLSSYYHGLVFMKRQGEKLAAEALRSEPPDEEEVAEMAAYAQVDLSTEASLRETVLQMVAAPLPPGWEEVEVGVFVHAVSGVEQEAHPLDEYFLQAIARARRGAKRQGGCNSAEAVRTVGTLLELDGDPHAALGLSRGAGAAAVRRRYRELALLVHPDKCEHARAAEAFAVLTRCYKAILFE</sequence>
<dbReference type="Gene3D" id="1.10.287.110">
    <property type="entry name" value="DnaJ domain"/>
    <property type="match status" value="1"/>
</dbReference>
<evidence type="ECO:0000259" key="2">
    <source>
        <dbReference type="PROSITE" id="PS50020"/>
    </source>
</evidence>
<dbReference type="SUPFAM" id="SSF51045">
    <property type="entry name" value="WW domain"/>
    <property type="match status" value="1"/>
</dbReference>
<accession>A0A7S3BNL4</accession>
<evidence type="ECO:0000259" key="3">
    <source>
        <dbReference type="PROSITE" id="PS50076"/>
    </source>
</evidence>
<dbReference type="PANTHER" id="PTHR44665">
    <property type="entry name" value="DNAJ HOMOLOG SUBFAMILY C MEMBER 14"/>
    <property type="match status" value="1"/>
</dbReference>
<reference evidence="4" key="1">
    <citation type="submission" date="2021-01" db="EMBL/GenBank/DDBJ databases">
        <authorList>
            <person name="Corre E."/>
            <person name="Pelletier E."/>
            <person name="Niang G."/>
            <person name="Scheremetjew M."/>
            <person name="Finn R."/>
            <person name="Kale V."/>
            <person name="Holt S."/>
            <person name="Cochrane G."/>
            <person name="Meng A."/>
            <person name="Brown T."/>
            <person name="Cohen L."/>
        </authorList>
    </citation>
    <scope>NUCLEOTIDE SEQUENCE</scope>
    <source>
        <strain evidence="4">RCC927</strain>
    </source>
</reference>
<feature type="domain" description="J" evidence="3">
    <location>
        <begin position="345"/>
        <end position="399"/>
    </location>
</feature>
<dbReference type="InterPro" id="IPR036020">
    <property type="entry name" value="WW_dom_sf"/>
</dbReference>
<proteinExistence type="predicted"/>
<feature type="region of interest" description="Disordered" evidence="1">
    <location>
        <begin position="66"/>
        <end position="128"/>
    </location>
</feature>
<feature type="compositionally biased region" description="Basic and acidic residues" evidence="1">
    <location>
        <begin position="69"/>
        <end position="85"/>
    </location>
</feature>
<gene>
    <name evidence="4" type="ORF">PSIN1315_LOCUS7761</name>
</gene>
<protein>
    <recommendedName>
        <fullName evidence="5">J domain-containing protein</fullName>
    </recommendedName>
</protein>
<dbReference type="CDD" id="cd06257">
    <property type="entry name" value="DnaJ"/>
    <property type="match status" value="1"/>
</dbReference>
<dbReference type="EMBL" id="HBHY01012057">
    <property type="protein sequence ID" value="CAE0140244.1"/>
    <property type="molecule type" value="Transcribed_RNA"/>
</dbReference>
<feature type="region of interest" description="Disordered" evidence="1">
    <location>
        <begin position="1"/>
        <end position="45"/>
    </location>
</feature>
<dbReference type="AlphaFoldDB" id="A0A7S3BNL4"/>
<feature type="compositionally biased region" description="Basic and acidic residues" evidence="1">
    <location>
        <begin position="95"/>
        <end position="107"/>
    </location>
</feature>
<evidence type="ECO:0000256" key="1">
    <source>
        <dbReference type="SAM" id="MobiDB-lite"/>
    </source>
</evidence>
<organism evidence="4">
    <name type="scientific">Prasinoderma singulare</name>
    <dbReference type="NCBI Taxonomy" id="676789"/>
    <lineage>
        <taxon>Eukaryota</taxon>
        <taxon>Viridiplantae</taxon>
        <taxon>Prasinodermophyta</taxon>
        <taxon>Prasinodermophyceae</taxon>
        <taxon>Prasinodermales</taxon>
        <taxon>Prasinodermaceae</taxon>
        <taxon>Prasinoderma</taxon>
    </lineage>
</organism>
<evidence type="ECO:0000313" key="4">
    <source>
        <dbReference type="EMBL" id="CAE0140244.1"/>
    </source>
</evidence>
<dbReference type="Pfam" id="PF00226">
    <property type="entry name" value="DnaJ"/>
    <property type="match status" value="1"/>
</dbReference>
<dbReference type="InterPro" id="IPR001202">
    <property type="entry name" value="WW_dom"/>
</dbReference>
<dbReference type="Gene3D" id="3.30.1470.10">
    <property type="entry name" value="Photosystem I PsaD, reaction center subunit II"/>
    <property type="match status" value="1"/>
</dbReference>
<dbReference type="InterPro" id="IPR036869">
    <property type="entry name" value="J_dom_sf"/>
</dbReference>
<dbReference type="PROSITE" id="PS50076">
    <property type="entry name" value="DNAJ_2"/>
    <property type="match status" value="1"/>
</dbReference>